<gene>
    <name evidence="5" type="ORF">H6F99_24420</name>
</gene>
<organism evidence="5 6">
    <name type="scientific">Aphanizomenon flos-aquae FACHB-1040</name>
    <dbReference type="NCBI Taxonomy" id="2692887"/>
    <lineage>
        <taxon>Bacteria</taxon>
        <taxon>Bacillati</taxon>
        <taxon>Cyanobacteriota</taxon>
        <taxon>Cyanophyceae</taxon>
        <taxon>Nostocales</taxon>
        <taxon>Aphanizomenonaceae</taxon>
        <taxon>Aphanizomenon</taxon>
    </lineage>
</organism>
<feature type="domain" description="Type I restriction modification DNA specificity" evidence="4">
    <location>
        <begin position="3"/>
        <end position="41"/>
    </location>
</feature>
<dbReference type="GO" id="GO:0016787">
    <property type="term" value="F:hydrolase activity"/>
    <property type="evidence" value="ECO:0007669"/>
    <property type="project" value="UniProtKB-KW"/>
</dbReference>
<accession>A0ABR8C409</accession>
<dbReference type="Proteomes" id="UP000606721">
    <property type="component" value="Unassembled WGS sequence"/>
</dbReference>
<evidence type="ECO:0000313" key="5">
    <source>
        <dbReference type="EMBL" id="MBD2281298.1"/>
    </source>
</evidence>
<dbReference type="InterPro" id="IPR044946">
    <property type="entry name" value="Restrct_endonuc_typeI_TRD_sf"/>
</dbReference>
<evidence type="ECO:0000259" key="4">
    <source>
        <dbReference type="Pfam" id="PF01420"/>
    </source>
</evidence>
<keyword evidence="5" id="KW-0378">Hydrolase</keyword>
<comment type="similarity">
    <text evidence="1">Belongs to the type-I restriction system S methylase family.</text>
</comment>
<keyword evidence="2" id="KW-0680">Restriction system</keyword>
<comment type="caution">
    <text evidence="5">The sequence shown here is derived from an EMBL/GenBank/DDBJ whole genome shotgun (WGS) entry which is preliminary data.</text>
</comment>
<dbReference type="InterPro" id="IPR000055">
    <property type="entry name" value="Restrct_endonuc_typeI_TRD"/>
</dbReference>
<dbReference type="Gene3D" id="3.90.220.20">
    <property type="entry name" value="DNA methylase specificity domains"/>
    <property type="match status" value="1"/>
</dbReference>
<sequence>MISEGTGSTKGALTCEQLSEFVLPLPPLIEQKQIISSLNKSKINIDKLIKVTVKIIELLGERRTALITAAVTGQIRIKK</sequence>
<dbReference type="GO" id="GO:0004519">
    <property type="term" value="F:endonuclease activity"/>
    <property type="evidence" value="ECO:0007669"/>
    <property type="project" value="UniProtKB-KW"/>
</dbReference>
<protein>
    <submittedName>
        <fullName evidence="5">Restriction endonuclease subunit S</fullName>
    </submittedName>
</protein>
<reference evidence="5 6" key="1">
    <citation type="journal article" date="2020" name="ISME J.">
        <title>Comparative genomics reveals insights into cyanobacterial evolution and habitat adaptation.</title>
        <authorList>
            <person name="Chen M.Y."/>
            <person name="Teng W.K."/>
            <person name="Zhao L."/>
            <person name="Hu C.X."/>
            <person name="Zhou Y.K."/>
            <person name="Han B.P."/>
            <person name="Song L.R."/>
            <person name="Shu W.S."/>
        </authorList>
    </citation>
    <scope>NUCLEOTIDE SEQUENCE [LARGE SCALE GENOMIC DNA]</scope>
    <source>
        <strain evidence="5 6">FACHB-1040</strain>
    </source>
</reference>
<keyword evidence="3" id="KW-0238">DNA-binding</keyword>
<evidence type="ECO:0000256" key="1">
    <source>
        <dbReference type="ARBA" id="ARBA00010923"/>
    </source>
</evidence>
<evidence type="ECO:0000256" key="3">
    <source>
        <dbReference type="ARBA" id="ARBA00023125"/>
    </source>
</evidence>
<dbReference type="Pfam" id="PF01420">
    <property type="entry name" value="Methylase_S"/>
    <property type="match status" value="1"/>
</dbReference>
<dbReference type="SUPFAM" id="SSF116734">
    <property type="entry name" value="DNA methylase specificity domain"/>
    <property type="match status" value="1"/>
</dbReference>
<name>A0ABR8C409_APHFL</name>
<dbReference type="EMBL" id="JACJQT010000105">
    <property type="protein sequence ID" value="MBD2281298.1"/>
    <property type="molecule type" value="Genomic_DNA"/>
</dbReference>
<evidence type="ECO:0000256" key="2">
    <source>
        <dbReference type="ARBA" id="ARBA00022747"/>
    </source>
</evidence>
<keyword evidence="5" id="KW-0255">Endonuclease</keyword>
<evidence type="ECO:0000313" key="6">
    <source>
        <dbReference type="Proteomes" id="UP000606721"/>
    </source>
</evidence>
<keyword evidence="5" id="KW-0540">Nuclease</keyword>
<proteinExistence type="inferred from homology"/>
<dbReference type="Gene3D" id="1.10.287.1120">
    <property type="entry name" value="Bipartite methylase S protein"/>
    <property type="match status" value="1"/>
</dbReference>
<keyword evidence="6" id="KW-1185">Reference proteome</keyword>